<dbReference type="InterPro" id="IPR049449">
    <property type="entry name" value="TesB_ACOT8-like_N"/>
</dbReference>
<sequence length="256" mass="26884">MVEAFYAPLGGDRYAATKHTVGPWSADSQHLGPPSALLVRELERLPGSGVLSRVAFDVLGPVPVAELVVSASVVRPGRSVELLAAVLAHEGREVLRASAWRVAPGATASVASGQPELLPPPSACAEFSVPGDWTCGYLQAMEWRSVSGGLATPGDAAVWARPRVPVVAGEEASAAQRLFTVADSASGVSTRLDIRRWYAINTELTVHLHREPVGEWFALDAETVVGPTGVGVASSVVHDLEGAVGRTAQALFVRER</sequence>
<dbReference type="InterPro" id="IPR049450">
    <property type="entry name" value="ACOT8-like_C"/>
</dbReference>
<dbReference type="Pfam" id="PF20789">
    <property type="entry name" value="4HBT_3C"/>
    <property type="match status" value="1"/>
</dbReference>
<feature type="domain" description="Acyl-CoA thioesterase-like C-terminal" evidence="2">
    <location>
        <begin position="121"/>
        <end position="253"/>
    </location>
</feature>
<dbReference type="EMBL" id="CP073249">
    <property type="protein sequence ID" value="QUF07822.1"/>
    <property type="molecule type" value="Genomic_DNA"/>
</dbReference>
<organism evidence="3 4">
    <name type="scientific">Actinosynnema pretiosum subsp. pretiosum</name>
    <dbReference type="NCBI Taxonomy" id="103721"/>
    <lineage>
        <taxon>Bacteria</taxon>
        <taxon>Bacillati</taxon>
        <taxon>Actinomycetota</taxon>
        <taxon>Actinomycetes</taxon>
        <taxon>Pseudonocardiales</taxon>
        <taxon>Pseudonocardiaceae</taxon>
        <taxon>Actinosynnema</taxon>
    </lineage>
</organism>
<evidence type="ECO:0000313" key="3">
    <source>
        <dbReference type="EMBL" id="QUF07822.1"/>
    </source>
</evidence>
<dbReference type="InterPro" id="IPR029069">
    <property type="entry name" value="HotDog_dom_sf"/>
</dbReference>
<evidence type="ECO:0000259" key="2">
    <source>
        <dbReference type="Pfam" id="PF20789"/>
    </source>
</evidence>
<protein>
    <submittedName>
        <fullName evidence="3">Thioesterase family protein</fullName>
    </submittedName>
</protein>
<dbReference type="Gene3D" id="2.40.160.210">
    <property type="entry name" value="Acyl-CoA thioesterase, double hotdog domain"/>
    <property type="match status" value="1"/>
</dbReference>
<evidence type="ECO:0000259" key="1">
    <source>
        <dbReference type="Pfam" id="PF13622"/>
    </source>
</evidence>
<dbReference type="SUPFAM" id="SSF54637">
    <property type="entry name" value="Thioesterase/thiol ester dehydrase-isomerase"/>
    <property type="match status" value="1"/>
</dbReference>
<dbReference type="Pfam" id="PF13622">
    <property type="entry name" value="4HBT_3"/>
    <property type="match status" value="1"/>
</dbReference>
<dbReference type="InterPro" id="IPR042171">
    <property type="entry name" value="Acyl-CoA_hotdog"/>
</dbReference>
<dbReference type="AlphaFoldDB" id="A0AA45LD22"/>
<reference evidence="3" key="1">
    <citation type="submission" date="2021-04" db="EMBL/GenBank/DDBJ databases">
        <title>Genomic sequence of Actinosynnema pretiosum subsp. pretiosum ATCC 31280 (C-14919).</title>
        <authorList>
            <person name="Bai L."/>
            <person name="Wang X."/>
            <person name="Xiao Y."/>
        </authorList>
    </citation>
    <scope>NUCLEOTIDE SEQUENCE</scope>
    <source>
        <strain evidence="3">ATCC 31280</strain>
    </source>
</reference>
<dbReference type="Proteomes" id="UP000677152">
    <property type="component" value="Chromosome"/>
</dbReference>
<evidence type="ECO:0000313" key="4">
    <source>
        <dbReference type="Proteomes" id="UP000677152"/>
    </source>
</evidence>
<accession>A0AA45LD22</accession>
<feature type="domain" description="Acyl-CoA thioesterase-like N-terminal HotDog" evidence="1">
    <location>
        <begin position="22"/>
        <end position="101"/>
    </location>
</feature>
<proteinExistence type="predicted"/>
<name>A0AA45LD22_9PSEU</name>
<gene>
    <name evidence="3" type="ORF">KCV87_08895</name>
</gene>